<keyword evidence="5" id="KW-0645">Protease</keyword>
<dbReference type="InterPro" id="IPR002510">
    <property type="entry name" value="Metalloprtase-TldD/E_N"/>
</dbReference>
<protein>
    <submittedName>
        <fullName evidence="5">Predicted Zn-dependent protease or its inactivated homolog</fullName>
    </submittedName>
</protein>
<dbReference type="PANTHER" id="PTHR43666">
    <property type="entry name" value="TLDD PROTEIN"/>
    <property type="match status" value="1"/>
</dbReference>
<sequence>MAILSKEESKKLIDKVLAFSKADEMSVSISGDKGGNIRYARNSVSTSGQSANLSLAVTSIFGKRSGTTTINVFDDQSLEKTVRRSEEVARLAPENPEYVPLLGPQNYLETQTYNEATASIDPAYRAKLALDSIAICKKNSVNSAGFLENSTGFTAIGNSKGLFGHNQSTSIDFSVTVRTNDGKGSGYVVRDYNDVSKLNSGPLTQVAVQKAIASAKAQALEPGKYTVILEPTAAQELIRNMMSNMDARSAEEGRSFLGKKGGGTRLGEKLFDERITIYSDPMNAEIPGTPFVSGGGRPGYGDLLGGGGGGGSSTDGRPQEKVMWIDKGVVKNMFYSRFWAEKKGVKAIPAPDGIIIEGGNESMADLIKSTRNGILVTRFWYIRDVDRQTLLYTGLTRDGTFYIENGQIKFPVKNFRFNESPIVMLNNIEAMGKAVRTNGSLIPPMKIRDFTFSSLSDAV</sequence>
<feature type="domain" description="Metalloprotease TldD/E C-terminal" evidence="3">
    <location>
        <begin position="222"/>
        <end position="453"/>
    </location>
</feature>
<dbReference type="STRING" id="662367.SAMN05216167_101904"/>
<evidence type="ECO:0000313" key="5">
    <source>
        <dbReference type="EMBL" id="SFC33728.1"/>
    </source>
</evidence>
<accession>A0A1I1IHP0</accession>
<dbReference type="Gene3D" id="3.30.2290.10">
    <property type="entry name" value="PmbA/TldD superfamily"/>
    <property type="match status" value="1"/>
</dbReference>
<dbReference type="Proteomes" id="UP000198598">
    <property type="component" value="Unassembled WGS sequence"/>
</dbReference>
<dbReference type="SUPFAM" id="SSF111283">
    <property type="entry name" value="Putative modulator of DNA gyrase, PmbA/TldD"/>
    <property type="match status" value="1"/>
</dbReference>
<evidence type="ECO:0000259" key="3">
    <source>
        <dbReference type="Pfam" id="PF19289"/>
    </source>
</evidence>
<dbReference type="Pfam" id="PF19289">
    <property type="entry name" value="PmbA_TldD_3rd"/>
    <property type="match status" value="1"/>
</dbReference>
<dbReference type="InterPro" id="IPR045569">
    <property type="entry name" value="Metalloprtase-TldD/E_C"/>
</dbReference>
<dbReference type="GO" id="GO:0008237">
    <property type="term" value="F:metallopeptidase activity"/>
    <property type="evidence" value="ECO:0007669"/>
    <property type="project" value="InterPro"/>
</dbReference>
<dbReference type="InterPro" id="IPR045570">
    <property type="entry name" value="Metalloprtase-TldD/E_cen_dom"/>
</dbReference>
<comment type="similarity">
    <text evidence="1">Belongs to the peptidase U62 family.</text>
</comment>
<feature type="domain" description="Metalloprotease TldD/E N-terminal" evidence="2">
    <location>
        <begin position="27"/>
        <end position="89"/>
    </location>
</feature>
<organism evidence="5 6">
    <name type="scientific">Spirosoma endophyticum</name>
    <dbReference type="NCBI Taxonomy" id="662367"/>
    <lineage>
        <taxon>Bacteria</taxon>
        <taxon>Pseudomonadati</taxon>
        <taxon>Bacteroidota</taxon>
        <taxon>Cytophagia</taxon>
        <taxon>Cytophagales</taxon>
        <taxon>Cytophagaceae</taxon>
        <taxon>Spirosoma</taxon>
    </lineage>
</organism>
<dbReference type="OrthoDB" id="9763230at2"/>
<keyword evidence="6" id="KW-1185">Reference proteome</keyword>
<feature type="domain" description="Metalloprotease TldD/E central" evidence="4">
    <location>
        <begin position="125"/>
        <end position="213"/>
    </location>
</feature>
<evidence type="ECO:0000259" key="2">
    <source>
        <dbReference type="Pfam" id="PF01523"/>
    </source>
</evidence>
<dbReference type="InterPro" id="IPR036059">
    <property type="entry name" value="TldD/PmbA_sf"/>
</dbReference>
<evidence type="ECO:0000313" key="6">
    <source>
        <dbReference type="Proteomes" id="UP000198598"/>
    </source>
</evidence>
<evidence type="ECO:0000259" key="4">
    <source>
        <dbReference type="Pfam" id="PF19290"/>
    </source>
</evidence>
<evidence type="ECO:0000256" key="1">
    <source>
        <dbReference type="ARBA" id="ARBA00005836"/>
    </source>
</evidence>
<dbReference type="Pfam" id="PF01523">
    <property type="entry name" value="PmbA_TldD_1st"/>
    <property type="match status" value="1"/>
</dbReference>
<keyword evidence="5" id="KW-0378">Hydrolase</keyword>
<reference evidence="5 6" key="1">
    <citation type="submission" date="2016-10" db="EMBL/GenBank/DDBJ databases">
        <authorList>
            <person name="de Groot N.N."/>
        </authorList>
    </citation>
    <scope>NUCLEOTIDE SEQUENCE [LARGE SCALE GENOMIC DNA]</scope>
    <source>
        <strain evidence="5 6">DSM 26130</strain>
    </source>
</reference>
<dbReference type="InterPro" id="IPR035068">
    <property type="entry name" value="TldD/PmbA_N"/>
</dbReference>
<dbReference type="RefSeq" id="WP_093823273.1">
    <property type="nucleotide sequence ID" value="NZ_FOLQ01000001.1"/>
</dbReference>
<dbReference type="GO" id="GO:0006508">
    <property type="term" value="P:proteolysis"/>
    <property type="evidence" value="ECO:0007669"/>
    <property type="project" value="UniProtKB-KW"/>
</dbReference>
<dbReference type="EMBL" id="FOLQ01000001">
    <property type="protein sequence ID" value="SFC33728.1"/>
    <property type="molecule type" value="Genomic_DNA"/>
</dbReference>
<proteinExistence type="inferred from homology"/>
<gene>
    <name evidence="5" type="ORF">SAMN05216167_101904</name>
</gene>
<dbReference type="PANTHER" id="PTHR43666:SF1">
    <property type="entry name" value="CONSERVED PROTEIN"/>
    <property type="match status" value="1"/>
</dbReference>
<dbReference type="AlphaFoldDB" id="A0A1I1IHP0"/>
<name>A0A1I1IHP0_9BACT</name>
<dbReference type="Pfam" id="PF19290">
    <property type="entry name" value="PmbA_TldD_2nd"/>
    <property type="match status" value="1"/>
</dbReference>